<dbReference type="AlphaFoldDB" id="A0A0P0VX82"/>
<protein>
    <submittedName>
        <fullName evidence="1">Os03g0340601 protein</fullName>
    </submittedName>
</protein>
<evidence type="ECO:0000313" key="2">
    <source>
        <dbReference type="Proteomes" id="UP000059680"/>
    </source>
</evidence>
<reference evidence="1 2" key="2">
    <citation type="journal article" date="2013" name="Plant Cell Physiol.">
        <title>Rice Annotation Project Database (RAP-DB): an integrative and interactive database for rice genomics.</title>
        <authorList>
            <person name="Sakai H."/>
            <person name="Lee S.S."/>
            <person name="Tanaka T."/>
            <person name="Numa H."/>
            <person name="Kim J."/>
            <person name="Kawahara Y."/>
            <person name="Wakimoto H."/>
            <person name="Yang C.C."/>
            <person name="Iwamoto M."/>
            <person name="Abe T."/>
            <person name="Yamada Y."/>
            <person name="Muto A."/>
            <person name="Inokuchi H."/>
            <person name="Ikemura T."/>
            <person name="Matsumoto T."/>
            <person name="Sasaki T."/>
            <person name="Itoh T."/>
        </authorList>
    </citation>
    <scope>NUCLEOTIDE SEQUENCE [LARGE SCALE GENOMIC DNA]</scope>
    <source>
        <strain evidence="2">cv. Nipponbare</strain>
    </source>
</reference>
<accession>A0A0P0VX82</accession>
<dbReference type="EMBL" id="AP014959">
    <property type="protein sequence ID" value="BAS84120.1"/>
    <property type="molecule type" value="Genomic_DNA"/>
</dbReference>
<dbReference type="Proteomes" id="UP000059680">
    <property type="component" value="Chromosome 3"/>
</dbReference>
<keyword evidence="2" id="KW-1185">Reference proteome</keyword>
<sequence>MLRRKLAVIGTMSISYVAIELTIASPVRLSRDPTELPKQVIGLNKFMHLLNLCDFFSVLGFLDIVIASNHDKVYQLPQPSVFSISFNQPCYVLNSVKSCHGKENGF</sequence>
<dbReference type="PaxDb" id="39947-A0A0P0VX82"/>
<dbReference type="Gramene" id="Os03t0340601-00">
    <property type="protein sequence ID" value="Os03t0340601-00"/>
    <property type="gene ID" value="Os03g0340601"/>
</dbReference>
<organism evidence="1 2">
    <name type="scientific">Oryza sativa subsp. japonica</name>
    <name type="common">Rice</name>
    <dbReference type="NCBI Taxonomy" id="39947"/>
    <lineage>
        <taxon>Eukaryota</taxon>
        <taxon>Viridiplantae</taxon>
        <taxon>Streptophyta</taxon>
        <taxon>Embryophyta</taxon>
        <taxon>Tracheophyta</taxon>
        <taxon>Spermatophyta</taxon>
        <taxon>Magnoliopsida</taxon>
        <taxon>Liliopsida</taxon>
        <taxon>Poales</taxon>
        <taxon>Poaceae</taxon>
        <taxon>BOP clade</taxon>
        <taxon>Oryzoideae</taxon>
        <taxon>Oryzeae</taxon>
        <taxon>Oryzinae</taxon>
        <taxon>Oryza</taxon>
        <taxon>Oryza sativa</taxon>
    </lineage>
</organism>
<evidence type="ECO:0000313" key="1">
    <source>
        <dbReference type="EMBL" id="BAS84120.1"/>
    </source>
</evidence>
<reference evidence="1 2" key="3">
    <citation type="journal article" date="2013" name="Rice">
        <title>Improvement of the Oryza sativa Nipponbare reference genome using next generation sequence and optical map data.</title>
        <authorList>
            <person name="Kawahara Y."/>
            <person name="de la Bastide M."/>
            <person name="Hamilton J.P."/>
            <person name="Kanamori H."/>
            <person name="McCombie W.R."/>
            <person name="Ouyang S."/>
            <person name="Schwartz D.C."/>
            <person name="Tanaka T."/>
            <person name="Wu J."/>
            <person name="Zhou S."/>
            <person name="Childs K.L."/>
            <person name="Davidson R.M."/>
            <person name="Lin H."/>
            <person name="Quesada-Ocampo L."/>
            <person name="Vaillancourt B."/>
            <person name="Sakai H."/>
            <person name="Lee S.S."/>
            <person name="Kim J."/>
            <person name="Numa H."/>
            <person name="Itoh T."/>
            <person name="Buell C.R."/>
            <person name="Matsumoto T."/>
        </authorList>
    </citation>
    <scope>NUCLEOTIDE SEQUENCE [LARGE SCALE GENOMIC DNA]</scope>
    <source>
        <strain evidence="2">cv. Nipponbare</strain>
    </source>
</reference>
<reference evidence="2" key="1">
    <citation type="journal article" date="2005" name="Nature">
        <title>The map-based sequence of the rice genome.</title>
        <authorList>
            <consortium name="International rice genome sequencing project (IRGSP)"/>
            <person name="Matsumoto T."/>
            <person name="Wu J."/>
            <person name="Kanamori H."/>
            <person name="Katayose Y."/>
            <person name="Fujisawa M."/>
            <person name="Namiki N."/>
            <person name="Mizuno H."/>
            <person name="Yamamoto K."/>
            <person name="Antonio B.A."/>
            <person name="Baba T."/>
            <person name="Sakata K."/>
            <person name="Nagamura Y."/>
            <person name="Aoki H."/>
            <person name="Arikawa K."/>
            <person name="Arita K."/>
            <person name="Bito T."/>
            <person name="Chiden Y."/>
            <person name="Fujitsuka N."/>
            <person name="Fukunaka R."/>
            <person name="Hamada M."/>
            <person name="Harada C."/>
            <person name="Hayashi A."/>
            <person name="Hijishita S."/>
            <person name="Honda M."/>
            <person name="Hosokawa S."/>
            <person name="Ichikawa Y."/>
            <person name="Idonuma A."/>
            <person name="Iijima M."/>
            <person name="Ikeda M."/>
            <person name="Ikeno M."/>
            <person name="Ito K."/>
            <person name="Ito S."/>
            <person name="Ito T."/>
            <person name="Ito Y."/>
            <person name="Ito Y."/>
            <person name="Iwabuchi A."/>
            <person name="Kamiya K."/>
            <person name="Karasawa W."/>
            <person name="Kurita K."/>
            <person name="Katagiri S."/>
            <person name="Kikuta A."/>
            <person name="Kobayashi H."/>
            <person name="Kobayashi N."/>
            <person name="Machita K."/>
            <person name="Maehara T."/>
            <person name="Masukawa M."/>
            <person name="Mizubayashi T."/>
            <person name="Mukai Y."/>
            <person name="Nagasaki H."/>
            <person name="Nagata Y."/>
            <person name="Naito S."/>
            <person name="Nakashima M."/>
            <person name="Nakama Y."/>
            <person name="Nakamichi Y."/>
            <person name="Nakamura M."/>
            <person name="Meguro A."/>
            <person name="Negishi M."/>
            <person name="Ohta I."/>
            <person name="Ohta T."/>
            <person name="Okamoto M."/>
            <person name="Ono N."/>
            <person name="Saji S."/>
            <person name="Sakaguchi M."/>
            <person name="Sakai K."/>
            <person name="Shibata M."/>
            <person name="Shimokawa T."/>
            <person name="Song J."/>
            <person name="Takazaki Y."/>
            <person name="Terasawa K."/>
            <person name="Tsugane M."/>
            <person name="Tsuji K."/>
            <person name="Ueda S."/>
            <person name="Waki K."/>
            <person name="Yamagata H."/>
            <person name="Yamamoto M."/>
            <person name="Yamamoto S."/>
            <person name="Yamane H."/>
            <person name="Yoshiki S."/>
            <person name="Yoshihara R."/>
            <person name="Yukawa K."/>
            <person name="Zhong H."/>
            <person name="Yano M."/>
            <person name="Yuan Q."/>
            <person name="Ouyang S."/>
            <person name="Liu J."/>
            <person name="Jones K.M."/>
            <person name="Gansberger K."/>
            <person name="Moffat K."/>
            <person name="Hill J."/>
            <person name="Bera J."/>
            <person name="Fadrosh D."/>
            <person name="Jin S."/>
            <person name="Johri S."/>
            <person name="Kim M."/>
            <person name="Overton L."/>
            <person name="Reardon M."/>
            <person name="Tsitrin T."/>
            <person name="Vuong H."/>
            <person name="Weaver B."/>
            <person name="Ciecko A."/>
            <person name="Tallon L."/>
            <person name="Jackson J."/>
            <person name="Pai G."/>
            <person name="Aken S.V."/>
            <person name="Utterback T."/>
            <person name="Reidmuller S."/>
            <person name="Feldblyum T."/>
            <person name="Hsiao J."/>
            <person name="Zismann V."/>
            <person name="Iobst S."/>
            <person name="de Vazeille A.R."/>
            <person name="Buell C.R."/>
            <person name="Ying K."/>
            <person name="Li Y."/>
            <person name="Lu T."/>
            <person name="Huang Y."/>
            <person name="Zhao Q."/>
            <person name="Feng Q."/>
            <person name="Zhang L."/>
            <person name="Zhu J."/>
            <person name="Weng Q."/>
            <person name="Mu J."/>
            <person name="Lu Y."/>
            <person name="Fan D."/>
            <person name="Liu Y."/>
            <person name="Guan J."/>
            <person name="Zhang Y."/>
            <person name="Yu S."/>
            <person name="Liu X."/>
            <person name="Zhang Y."/>
            <person name="Hong G."/>
            <person name="Han B."/>
            <person name="Choisne N."/>
            <person name="Demange N."/>
            <person name="Orjeda G."/>
            <person name="Samain S."/>
            <person name="Cattolico L."/>
            <person name="Pelletier E."/>
            <person name="Couloux A."/>
            <person name="Segurens B."/>
            <person name="Wincker P."/>
            <person name="D'Hont A."/>
            <person name="Scarpelli C."/>
            <person name="Weissenbach J."/>
            <person name="Salanoubat M."/>
            <person name="Quetier F."/>
            <person name="Yu Y."/>
            <person name="Kim H.R."/>
            <person name="Rambo T."/>
            <person name="Currie J."/>
            <person name="Collura K."/>
            <person name="Luo M."/>
            <person name="Yang T."/>
            <person name="Ammiraju J.S.S."/>
            <person name="Engler F."/>
            <person name="Soderlund C."/>
            <person name="Wing R.A."/>
            <person name="Palmer L.E."/>
            <person name="de la Bastide M."/>
            <person name="Spiegel L."/>
            <person name="Nascimento L."/>
            <person name="Zutavern T."/>
            <person name="O'Shaughnessy A."/>
            <person name="Dike S."/>
            <person name="Dedhia N."/>
            <person name="Preston R."/>
            <person name="Balija V."/>
            <person name="McCombie W.R."/>
            <person name="Chow T."/>
            <person name="Chen H."/>
            <person name="Chung M."/>
            <person name="Chen C."/>
            <person name="Shaw J."/>
            <person name="Wu H."/>
            <person name="Hsiao K."/>
            <person name="Chao Y."/>
            <person name="Chu M."/>
            <person name="Cheng C."/>
            <person name="Hour A."/>
            <person name="Lee P."/>
            <person name="Lin S."/>
            <person name="Lin Y."/>
            <person name="Liou J."/>
            <person name="Liu S."/>
            <person name="Hsing Y."/>
            <person name="Raghuvanshi S."/>
            <person name="Mohanty A."/>
            <person name="Bharti A.K."/>
            <person name="Gaur A."/>
            <person name="Gupta V."/>
            <person name="Kumar D."/>
            <person name="Ravi V."/>
            <person name="Vij S."/>
            <person name="Kapur A."/>
            <person name="Khurana P."/>
            <person name="Khurana P."/>
            <person name="Khurana J.P."/>
            <person name="Tyagi A.K."/>
            <person name="Gaikwad K."/>
            <person name="Singh A."/>
            <person name="Dalal V."/>
            <person name="Srivastava S."/>
            <person name="Dixit A."/>
            <person name="Pal A.K."/>
            <person name="Ghazi I.A."/>
            <person name="Yadav M."/>
            <person name="Pandit A."/>
            <person name="Bhargava A."/>
            <person name="Sureshbabu K."/>
            <person name="Batra K."/>
            <person name="Sharma T.R."/>
            <person name="Mohapatra T."/>
            <person name="Singh N.K."/>
            <person name="Messing J."/>
            <person name="Nelson A.B."/>
            <person name="Fuks G."/>
            <person name="Kavchok S."/>
            <person name="Keizer G."/>
            <person name="Linton E."/>
            <person name="Llaca V."/>
            <person name="Song R."/>
            <person name="Tanyolac B."/>
            <person name="Young S."/>
            <person name="Ho-Il K."/>
            <person name="Hahn J.H."/>
            <person name="Sangsakoo G."/>
            <person name="Vanavichit A."/>
            <person name="de Mattos Luiz.A.T."/>
            <person name="Zimmer P.D."/>
            <person name="Malone G."/>
            <person name="Dellagostin O."/>
            <person name="de Oliveira A.C."/>
            <person name="Bevan M."/>
            <person name="Bancroft I."/>
            <person name="Minx P."/>
            <person name="Cordum H."/>
            <person name="Wilson R."/>
            <person name="Cheng Z."/>
            <person name="Jin W."/>
            <person name="Jiang J."/>
            <person name="Leong S.A."/>
            <person name="Iwama H."/>
            <person name="Gojobori T."/>
            <person name="Itoh T."/>
            <person name="Niimura Y."/>
            <person name="Fujii Y."/>
            <person name="Habara T."/>
            <person name="Sakai H."/>
            <person name="Sato Y."/>
            <person name="Wilson G."/>
            <person name="Kumar K."/>
            <person name="McCouch S."/>
            <person name="Juretic N."/>
            <person name="Hoen D."/>
            <person name="Wright S."/>
            <person name="Bruskiewich R."/>
            <person name="Bureau T."/>
            <person name="Miyao A."/>
            <person name="Hirochika H."/>
            <person name="Nishikawa T."/>
            <person name="Kadowaki K."/>
            <person name="Sugiura M."/>
            <person name="Burr B."/>
            <person name="Sasaki T."/>
        </authorList>
    </citation>
    <scope>NUCLEOTIDE SEQUENCE [LARGE SCALE GENOMIC DNA]</scope>
    <source>
        <strain evidence="2">cv. Nipponbare</strain>
    </source>
</reference>
<dbReference type="InParanoid" id="A0A0P0VX82"/>
<proteinExistence type="predicted"/>
<name>A0A0P0VX82_ORYSJ</name>
<gene>
    <name evidence="1" type="ordered locus">Os03g0340601</name>
    <name evidence="1" type="ORF">OSNPB_030340601</name>
</gene>